<gene>
    <name evidence="3" type="ORF">GYN08_10045</name>
</gene>
<dbReference type="Proteomes" id="UP000800303">
    <property type="component" value="Unassembled WGS sequence"/>
</dbReference>
<proteinExistence type="predicted"/>
<sequence>MEKLFSALALSALILVPSYSIVTVQTHSSLQSRLSETSDQAEAAPSIQNLGTGLSEAEAVQVAEDLQARIARKYEPTYSLDRFKFEFEHEETKNGFVGIDVSVNVEMTLKRDPSQSPYAKGMEKGKAALTEEAEKEAAQEKIDDFLEESESYLDKPSNSWLLYHIRIPEAEFRGTSPGRDLTAGNSRLNYELFYREDVREDEKILSPAEPAAPLNESEAESDGIETVREAASKASRP</sequence>
<name>A0ABX0F5B5_9BACL</name>
<reference evidence="3 4" key="1">
    <citation type="submission" date="2020-01" db="EMBL/GenBank/DDBJ databases">
        <title>Polyphasic characterisation and genomic insights into a novel alkali tolerant bacterium VR-M41.</title>
        <authorList>
            <person name="Vemuluri V.R."/>
        </authorList>
    </citation>
    <scope>NUCLEOTIDE SEQUENCE [LARGE SCALE GENOMIC DNA]</scope>
    <source>
        <strain evidence="3 4">VR-M41</strain>
    </source>
</reference>
<organism evidence="3 4">
    <name type="scientific">Saccharibacillus alkalitolerans</name>
    <dbReference type="NCBI Taxonomy" id="2705290"/>
    <lineage>
        <taxon>Bacteria</taxon>
        <taxon>Bacillati</taxon>
        <taxon>Bacillota</taxon>
        <taxon>Bacilli</taxon>
        <taxon>Bacillales</taxon>
        <taxon>Paenibacillaceae</taxon>
        <taxon>Saccharibacillus</taxon>
    </lineage>
</organism>
<evidence type="ECO:0000313" key="3">
    <source>
        <dbReference type="EMBL" id="NGZ75665.1"/>
    </source>
</evidence>
<dbReference type="EMBL" id="JAAFGS010000003">
    <property type="protein sequence ID" value="NGZ75665.1"/>
    <property type="molecule type" value="Genomic_DNA"/>
</dbReference>
<dbReference type="RefSeq" id="WP_166274084.1">
    <property type="nucleotide sequence ID" value="NZ_JAAFGS010000003.1"/>
</dbReference>
<evidence type="ECO:0000256" key="2">
    <source>
        <dbReference type="SAM" id="MobiDB-lite"/>
    </source>
</evidence>
<keyword evidence="4" id="KW-1185">Reference proteome</keyword>
<protein>
    <submittedName>
        <fullName evidence="3">Uncharacterized protein</fullName>
    </submittedName>
</protein>
<keyword evidence="1" id="KW-0175">Coiled coil</keyword>
<feature type="region of interest" description="Disordered" evidence="2">
    <location>
        <begin position="204"/>
        <end position="237"/>
    </location>
</feature>
<evidence type="ECO:0000313" key="4">
    <source>
        <dbReference type="Proteomes" id="UP000800303"/>
    </source>
</evidence>
<feature type="coiled-coil region" evidence="1">
    <location>
        <begin position="128"/>
        <end position="155"/>
    </location>
</feature>
<accession>A0ABX0F5B5</accession>
<evidence type="ECO:0000256" key="1">
    <source>
        <dbReference type="SAM" id="Coils"/>
    </source>
</evidence>
<comment type="caution">
    <text evidence="3">The sequence shown here is derived from an EMBL/GenBank/DDBJ whole genome shotgun (WGS) entry which is preliminary data.</text>
</comment>